<dbReference type="PANTHER" id="PTHR30061:SF50">
    <property type="entry name" value="MALTOSE_MALTODEXTRIN-BINDING PERIPLASMIC PROTEIN"/>
    <property type="match status" value="1"/>
</dbReference>
<gene>
    <name evidence="5" type="ORF">KDI_21360</name>
</gene>
<evidence type="ECO:0000256" key="1">
    <source>
        <dbReference type="ARBA" id="ARBA00008520"/>
    </source>
</evidence>
<dbReference type="InterPro" id="IPR006059">
    <property type="entry name" value="SBP"/>
</dbReference>
<feature type="chain" id="PRO_5022769345" evidence="4">
    <location>
        <begin position="29"/>
        <end position="451"/>
    </location>
</feature>
<dbReference type="GO" id="GO:0015768">
    <property type="term" value="P:maltose transport"/>
    <property type="evidence" value="ECO:0007669"/>
    <property type="project" value="TreeGrafter"/>
</dbReference>
<dbReference type="EMBL" id="BIXY01000026">
    <property type="protein sequence ID" value="GCF08572.1"/>
    <property type="molecule type" value="Genomic_DNA"/>
</dbReference>
<dbReference type="CDD" id="cd14748">
    <property type="entry name" value="PBP2_UgpB"/>
    <property type="match status" value="1"/>
</dbReference>
<dbReference type="GO" id="GO:0055052">
    <property type="term" value="C:ATP-binding cassette (ABC) transporter complex, substrate-binding subunit-containing"/>
    <property type="evidence" value="ECO:0007669"/>
    <property type="project" value="TreeGrafter"/>
</dbReference>
<evidence type="ECO:0000256" key="4">
    <source>
        <dbReference type="SAM" id="SignalP"/>
    </source>
</evidence>
<name>A0A5A5TAX0_9CHLR</name>
<keyword evidence="3 4" id="KW-0732">Signal</keyword>
<organism evidence="5 6">
    <name type="scientific">Dictyobacter arantiisoli</name>
    <dbReference type="NCBI Taxonomy" id="2014874"/>
    <lineage>
        <taxon>Bacteria</taxon>
        <taxon>Bacillati</taxon>
        <taxon>Chloroflexota</taxon>
        <taxon>Ktedonobacteria</taxon>
        <taxon>Ktedonobacterales</taxon>
        <taxon>Dictyobacteraceae</taxon>
        <taxon>Dictyobacter</taxon>
    </lineage>
</organism>
<sequence length="451" mass="50199">MKDYRAFVRACVGLLLLFLFNTALSACAFPFSFTGTRDAHEVVYWTTATDPIGTRAQEAVIAAFEKQNPDLHVRIVGMPAQGTGDATSLITAVRGGSPPDVYMIDRFTVSQQASIGLLKNIAPEIAKDDHHLARSYLPFAWNEVKYQGGVYGLPFETDARAVYYNKDILRQSGIDPALLDPRKGPVTIDTLMALAMKLNRSDADGNYTRLGLIPWDGEGEHATWALEFGARYYNQKTCQVTLTEPAIMQTYQNYARWARELNYQRVATFLATYLPPNAPPSQTPFYTGHLAISVDGNWNTTNLQNYAPTMNYGITYLPIAHRGDKPSTWSGGFAMVMPAGAPNVAGGYRLMRFMTGAQGQRIYNRVTGHLPTWASLYQDNRLFAGPQRFFQGLMKYSQSRPALPVGAQMWDAMTSAQQAVLIGNKTPAQALNEVQTRIQPQMQQYCPFKLK</sequence>
<proteinExistence type="inferred from homology"/>
<feature type="signal peptide" evidence="4">
    <location>
        <begin position="1"/>
        <end position="28"/>
    </location>
</feature>
<evidence type="ECO:0000256" key="2">
    <source>
        <dbReference type="ARBA" id="ARBA00022448"/>
    </source>
</evidence>
<dbReference type="Proteomes" id="UP000322530">
    <property type="component" value="Unassembled WGS sequence"/>
</dbReference>
<accession>A0A5A5TAX0</accession>
<evidence type="ECO:0000313" key="5">
    <source>
        <dbReference type="EMBL" id="GCF08572.1"/>
    </source>
</evidence>
<reference evidence="5 6" key="1">
    <citation type="submission" date="2019-01" db="EMBL/GenBank/DDBJ databases">
        <title>Draft genome sequence of Dictyobacter sp. Uno17.</title>
        <authorList>
            <person name="Wang C.M."/>
            <person name="Zheng Y."/>
            <person name="Sakai Y."/>
            <person name="Abe K."/>
            <person name="Yokota A."/>
            <person name="Yabe S."/>
        </authorList>
    </citation>
    <scope>NUCLEOTIDE SEQUENCE [LARGE SCALE GENOMIC DNA]</scope>
    <source>
        <strain evidence="5 6">Uno17</strain>
    </source>
</reference>
<dbReference type="GO" id="GO:0042956">
    <property type="term" value="P:maltodextrin transmembrane transport"/>
    <property type="evidence" value="ECO:0007669"/>
    <property type="project" value="TreeGrafter"/>
</dbReference>
<evidence type="ECO:0000313" key="6">
    <source>
        <dbReference type="Proteomes" id="UP000322530"/>
    </source>
</evidence>
<protein>
    <submittedName>
        <fullName evidence="5">Sugar ABC transporter substrate-binding protein</fullName>
    </submittedName>
</protein>
<dbReference type="GO" id="GO:1901982">
    <property type="term" value="F:maltose binding"/>
    <property type="evidence" value="ECO:0007669"/>
    <property type="project" value="TreeGrafter"/>
</dbReference>
<dbReference type="SUPFAM" id="SSF53850">
    <property type="entry name" value="Periplasmic binding protein-like II"/>
    <property type="match status" value="1"/>
</dbReference>
<comment type="caution">
    <text evidence="5">The sequence shown here is derived from an EMBL/GenBank/DDBJ whole genome shotgun (WGS) entry which is preliminary data.</text>
</comment>
<keyword evidence="2" id="KW-0813">Transport</keyword>
<dbReference type="RefSeq" id="WP_149401556.1">
    <property type="nucleotide sequence ID" value="NZ_BIXY01000026.1"/>
</dbReference>
<dbReference type="AlphaFoldDB" id="A0A5A5TAX0"/>
<dbReference type="OrthoDB" id="9769685at2"/>
<evidence type="ECO:0000256" key="3">
    <source>
        <dbReference type="ARBA" id="ARBA00022729"/>
    </source>
</evidence>
<dbReference type="Pfam" id="PF01547">
    <property type="entry name" value="SBP_bac_1"/>
    <property type="match status" value="1"/>
</dbReference>
<dbReference type="Gene3D" id="3.40.190.10">
    <property type="entry name" value="Periplasmic binding protein-like II"/>
    <property type="match status" value="1"/>
</dbReference>
<keyword evidence="6" id="KW-1185">Reference proteome</keyword>
<dbReference type="PROSITE" id="PS51257">
    <property type="entry name" value="PROKAR_LIPOPROTEIN"/>
    <property type="match status" value="1"/>
</dbReference>
<dbReference type="PANTHER" id="PTHR30061">
    <property type="entry name" value="MALTOSE-BINDING PERIPLASMIC PROTEIN"/>
    <property type="match status" value="1"/>
</dbReference>
<comment type="similarity">
    <text evidence="1">Belongs to the bacterial solute-binding protein 1 family.</text>
</comment>